<organism evidence="3 4">
    <name type="scientific">Lentinus tigrinus ALCF2SS1-6</name>
    <dbReference type="NCBI Taxonomy" id="1328759"/>
    <lineage>
        <taxon>Eukaryota</taxon>
        <taxon>Fungi</taxon>
        <taxon>Dikarya</taxon>
        <taxon>Basidiomycota</taxon>
        <taxon>Agaricomycotina</taxon>
        <taxon>Agaricomycetes</taxon>
        <taxon>Polyporales</taxon>
        <taxon>Polyporaceae</taxon>
        <taxon>Lentinus</taxon>
    </lineage>
</organism>
<keyword evidence="4" id="KW-1185">Reference proteome</keyword>
<evidence type="ECO:0000256" key="1">
    <source>
        <dbReference type="SAM" id="MobiDB-lite"/>
    </source>
</evidence>
<dbReference type="OrthoDB" id="2421327at2759"/>
<name>A0A5C2S7Z4_9APHY</name>
<dbReference type="GO" id="GO:0030466">
    <property type="term" value="P:silent mating-type cassette heterochromatin formation"/>
    <property type="evidence" value="ECO:0007669"/>
    <property type="project" value="TreeGrafter"/>
</dbReference>
<gene>
    <name evidence="3" type="ORF">L227DRAFT_575833</name>
</gene>
<dbReference type="Pfam" id="PF16761">
    <property type="entry name" value="Clr2_transil"/>
    <property type="match status" value="1"/>
</dbReference>
<feature type="domain" description="Cryptic loci regulator 2 N-terminal" evidence="2">
    <location>
        <begin position="97"/>
        <end position="166"/>
    </location>
</feature>
<proteinExistence type="predicted"/>
<feature type="region of interest" description="Disordered" evidence="1">
    <location>
        <begin position="182"/>
        <end position="229"/>
    </location>
</feature>
<dbReference type="EMBL" id="ML122268">
    <property type="protein sequence ID" value="RPD59831.1"/>
    <property type="molecule type" value="Genomic_DNA"/>
</dbReference>
<sequence length="229" mass="26486">METLIRTPRYWADLHPNKKTVYIIPSQDEQFTDAVPFEPPNRQPNRDAQGFVNYYEDAAPEKEKFWREKIGKYLWDHVVKEDMRKKGVRVTASPDTFILAAFPKHYKLWIHRKGDPADPRRDHYLYGSRYVDRFRSPAEFFFHMRWILEGMPLKPNGRPDCKCCYCDGSRTQGEISHELGVYTPHRKDHGGGDGKGGGKDGGKGTKPRAPILTTIPFKDYTKTNLPPSS</sequence>
<dbReference type="InterPro" id="IPR038986">
    <property type="entry name" value="Clr2"/>
</dbReference>
<evidence type="ECO:0000313" key="3">
    <source>
        <dbReference type="EMBL" id="RPD59831.1"/>
    </source>
</evidence>
<accession>A0A5C2S7Z4</accession>
<dbReference type="GO" id="GO:0070824">
    <property type="term" value="C:SHREC complex"/>
    <property type="evidence" value="ECO:0007669"/>
    <property type="project" value="InterPro"/>
</dbReference>
<protein>
    <recommendedName>
        <fullName evidence="2">Cryptic loci regulator 2 N-terminal domain-containing protein</fullName>
    </recommendedName>
</protein>
<dbReference type="STRING" id="1328759.A0A5C2S7Z4"/>
<reference evidence="3" key="1">
    <citation type="journal article" date="2018" name="Genome Biol. Evol.">
        <title>Genomics and development of Lentinus tigrinus, a white-rot wood-decaying mushroom with dimorphic fruiting bodies.</title>
        <authorList>
            <person name="Wu B."/>
            <person name="Xu Z."/>
            <person name="Knudson A."/>
            <person name="Carlson A."/>
            <person name="Chen N."/>
            <person name="Kovaka S."/>
            <person name="LaButti K."/>
            <person name="Lipzen A."/>
            <person name="Pennachio C."/>
            <person name="Riley R."/>
            <person name="Schakwitz W."/>
            <person name="Umezawa K."/>
            <person name="Ohm R.A."/>
            <person name="Grigoriev I.V."/>
            <person name="Nagy L.G."/>
            <person name="Gibbons J."/>
            <person name="Hibbett D."/>
        </authorList>
    </citation>
    <scope>NUCLEOTIDE SEQUENCE [LARGE SCALE GENOMIC DNA]</scope>
    <source>
        <strain evidence="3">ALCF2SS1-6</strain>
    </source>
</reference>
<evidence type="ECO:0000259" key="2">
    <source>
        <dbReference type="Pfam" id="PF16761"/>
    </source>
</evidence>
<dbReference type="Proteomes" id="UP000313359">
    <property type="component" value="Unassembled WGS sequence"/>
</dbReference>
<dbReference type="PANTHER" id="PTHR38046:SF1">
    <property type="entry name" value="CRYPTIC LOCI REGULATOR 2"/>
    <property type="match status" value="1"/>
</dbReference>
<dbReference type="GO" id="GO:0031934">
    <property type="term" value="C:mating-type region heterochromatin"/>
    <property type="evidence" value="ECO:0007669"/>
    <property type="project" value="TreeGrafter"/>
</dbReference>
<evidence type="ECO:0000313" key="4">
    <source>
        <dbReference type="Proteomes" id="UP000313359"/>
    </source>
</evidence>
<dbReference type="AlphaFoldDB" id="A0A5C2S7Z4"/>
<dbReference type="GO" id="GO:0033553">
    <property type="term" value="C:rDNA heterochromatin"/>
    <property type="evidence" value="ECO:0007669"/>
    <property type="project" value="TreeGrafter"/>
</dbReference>
<dbReference type="PANTHER" id="PTHR38046">
    <property type="entry name" value="CRYPTIC LOCI REGULATOR 2"/>
    <property type="match status" value="1"/>
</dbReference>
<feature type="compositionally biased region" description="Basic and acidic residues" evidence="1">
    <location>
        <begin position="189"/>
        <end position="203"/>
    </location>
</feature>
<dbReference type="InterPro" id="IPR031915">
    <property type="entry name" value="Clr2_N"/>
</dbReference>